<dbReference type="EMBL" id="CP012023">
    <property type="protein sequence ID" value="ALI54899.1"/>
    <property type="molecule type" value="Genomic_DNA"/>
</dbReference>
<organism evidence="1 2">
    <name type="scientific">Celeribacter marinus</name>
    <dbReference type="NCBI Taxonomy" id="1397108"/>
    <lineage>
        <taxon>Bacteria</taxon>
        <taxon>Pseudomonadati</taxon>
        <taxon>Pseudomonadota</taxon>
        <taxon>Alphaproteobacteria</taxon>
        <taxon>Rhodobacterales</taxon>
        <taxon>Roseobacteraceae</taxon>
        <taxon>Celeribacter</taxon>
    </lineage>
</organism>
<evidence type="ECO:0000313" key="1">
    <source>
        <dbReference type="EMBL" id="ALI54899.1"/>
    </source>
</evidence>
<dbReference type="RefSeq" id="WP_062216164.1">
    <property type="nucleotide sequence ID" value="NZ_CP012023.1"/>
</dbReference>
<proteinExistence type="predicted"/>
<protein>
    <submittedName>
        <fullName evidence="1">Acetolactate synthase</fullName>
    </submittedName>
</protein>
<sequence>MRSIAILLSVFAFVPLANAEQSSVDETTIAVPSGQTVSFYESLMDHPEQDVMARFRFLAPELPTRLADMSYQDLEADLAYLCESFALPRLAASDPAMIVISLAQAPTEFGTPNPDIAEVFEMYSRDGSTCAWEAF</sequence>
<keyword evidence="2" id="KW-1185">Reference proteome</keyword>
<dbReference type="Proteomes" id="UP000064920">
    <property type="component" value="Chromosome"/>
</dbReference>
<dbReference type="AlphaFoldDB" id="A0A0N9ZDN0"/>
<dbReference type="InterPro" id="IPR045467">
    <property type="entry name" value="DUF6497"/>
</dbReference>
<dbReference type="PATRIC" id="fig|1397108.4.peg.978"/>
<dbReference type="OrthoDB" id="7862028at2"/>
<accession>A0A0N9ZDN0</accession>
<dbReference type="STRING" id="1397108.IMCC12053_951"/>
<dbReference type="Pfam" id="PF20107">
    <property type="entry name" value="DUF6497"/>
    <property type="match status" value="1"/>
</dbReference>
<gene>
    <name evidence="1" type="ORF">IMCC12053_951</name>
</gene>
<evidence type="ECO:0000313" key="2">
    <source>
        <dbReference type="Proteomes" id="UP000064920"/>
    </source>
</evidence>
<dbReference type="KEGG" id="cmar:IMCC12053_951"/>
<name>A0A0N9ZDN0_9RHOB</name>
<reference evidence="1 2" key="1">
    <citation type="submission" date="2015-05" db="EMBL/GenBank/DDBJ databases">
        <authorList>
            <person name="Wang D.B."/>
            <person name="Wang M."/>
        </authorList>
    </citation>
    <scope>NUCLEOTIDE SEQUENCE [LARGE SCALE GENOMIC DNA]</scope>
    <source>
        <strain evidence="1 2">IMCC 12053</strain>
    </source>
</reference>